<keyword evidence="1" id="KW-1133">Transmembrane helix</keyword>
<feature type="transmembrane region" description="Helical" evidence="1">
    <location>
        <begin position="74"/>
        <end position="94"/>
    </location>
</feature>
<keyword evidence="1" id="KW-0812">Transmembrane</keyword>
<keyword evidence="1" id="KW-0472">Membrane</keyword>
<sequence length="111" mass="12593">MMSYYKPDSTYHQYQYRRKRIVASATAVVSGDDLRFYDKSLMVRYFNLRTGGIMALLTVFLLFLPLVLPPLPPPPSMVLFVPILIMMLLVILAVSPAKIPGPDVIPETEYV</sequence>
<evidence type="ECO:0000313" key="2">
    <source>
        <dbReference type="EMBL" id="CAI9099643.1"/>
    </source>
</evidence>
<reference evidence="2" key="1">
    <citation type="submission" date="2023-03" db="EMBL/GenBank/DDBJ databases">
        <authorList>
            <person name="Julca I."/>
        </authorList>
    </citation>
    <scope>NUCLEOTIDE SEQUENCE</scope>
</reference>
<dbReference type="EMBL" id="OX459120">
    <property type="protein sequence ID" value="CAI9099643.1"/>
    <property type="molecule type" value="Genomic_DNA"/>
</dbReference>
<gene>
    <name evidence="2" type="ORF">OLC1_LOCUS9621</name>
</gene>
<dbReference type="Proteomes" id="UP001161247">
    <property type="component" value="Chromosome 3"/>
</dbReference>
<keyword evidence="3" id="KW-1185">Reference proteome</keyword>
<evidence type="ECO:0000256" key="1">
    <source>
        <dbReference type="SAM" id="Phobius"/>
    </source>
</evidence>
<dbReference type="PANTHER" id="PTHR38928:SF7">
    <property type="entry name" value="ARGOS7"/>
    <property type="match status" value="1"/>
</dbReference>
<name>A0AAV1CYN7_OLDCO</name>
<accession>A0AAV1CYN7</accession>
<protein>
    <submittedName>
        <fullName evidence="2">OLC1v1036497C1</fullName>
    </submittedName>
</protein>
<organism evidence="2 3">
    <name type="scientific">Oldenlandia corymbosa var. corymbosa</name>
    <dbReference type="NCBI Taxonomy" id="529605"/>
    <lineage>
        <taxon>Eukaryota</taxon>
        <taxon>Viridiplantae</taxon>
        <taxon>Streptophyta</taxon>
        <taxon>Embryophyta</taxon>
        <taxon>Tracheophyta</taxon>
        <taxon>Spermatophyta</taxon>
        <taxon>Magnoliopsida</taxon>
        <taxon>eudicotyledons</taxon>
        <taxon>Gunneridae</taxon>
        <taxon>Pentapetalae</taxon>
        <taxon>asterids</taxon>
        <taxon>lamiids</taxon>
        <taxon>Gentianales</taxon>
        <taxon>Rubiaceae</taxon>
        <taxon>Rubioideae</taxon>
        <taxon>Spermacoceae</taxon>
        <taxon>Hedyotis-Oldenlandia complex</taxon>
        <taxon>Oldenlandia</taxon>
    </lineage>
</organism>
<proteinExistence type="predicted"/>
<evidence type="ECO:0000313" key="3">
    <source>
        <dbReference type="Proteomes" id="UP001161247"/>
    </source>
</evidence>
<feature type="transmembrane region" description="Helical" evidence="1">
    <location>
        <begin position="46"/>
        <end position="68"/>
    </location>
</feature>
<dbReference type="AlphaFoldDB" id="A0AAV1CYN7"/>
<dbReference type="PANTHER" id="PTHR38928">
    <property type="entry name" value="ARGOS7"/>
    <property type="match status" value="1"/>
</dbReference>